<evidence type="ECO:0000256" key="5">
    <source>
        <dbReference type="ARBA" id="ARBA00022989"/>
    </source>
</evidence>
<comment type="subcellular location">
    <subcellularLocation>
        <location evidence="1">Cell membrane</location>
        <topology evidence="1">Multi-pass membrane protein</topology>
    </subcellularLocation>
</comment>
<proteinExistence type="predicted"/>
<feature type="transmembrane region" description="Helical" evidence="7">
    <location>
        <begin position="74"/>
        <end position="94"/>
    </location>
</feature>
<keyword evidence="2" id="KW-0813">Transport</keyword>
<dbReference type="OrthoDB" id="9775268at2"/>
<dbReference type="PANTHER" id="PTHR43266:SF9">
    <property type="entry name" value="PERMEASE, MAJOR FACILITATOR SUPERFAMILY-RELATED"/>
    <property type="match status" value="1"/>
</dbReference>
<evidence type="ECO:0000256" key="6">
    <source>
        <dbReference type="ARBA" id="ARBA00023136"/>
    </source>
</evidence>
<dbReference type="EMBL" id="BORC01000014">
    <property type="protein sequence ID" value="GIN64417.1"/>
    <property type="molecule type" value="Genomic_DNA"/>
</dbReference>
<feature type="transmembrane region" description="Helical" evidence="7">
    <location>
        <begin position="383"/>
        <end position="402"/>
    </location>
</feature>
<protein>
    <submittedName>
        <fullName evidence="9">MFS transporter</fullName>
    </submittedName>
</protein>
<evidence type="ECO:0000256" key="2">
    <source>
        <dbReference type="ARBA" id="ARBA00022448"/>
    </source>
</evidence>
<keyword evidence="5 7" id="KW-1133">Transmembrane helix</keyword>
<evidence type="ECO:0000259" key="8">
    <source>
        <dbReference type="PROSITE" id="PS50850"/>
    </source>
</evidence>
<evidence type="ECO:0000313" key="9">
    <source>
        <dbReference type="EMBL" id="GIN64417.1"/>
    </source>
</evidence>
<dbReference type="CDD" id="cd06173">
    <property type="entry name" value="MFS_MefA_like"/>
    <property type="match status" value="1"/>
</dbReference>
<dbReference type="InterPro" id="IPR020846">
    <property type="entry name" value="MFS_dom"/>
</dbReference>
<feature type="transmembrane region" description="Helical" evidence="7">
    <location>
        <begin position="287"/>
        <end position="304"/>
    </location>
</feature>
<sequence>MPNSVKRNITLFLTGKLTAVLGSSIYGFAIGLFILEETGSSLNFSITLLVSVLPRIVLAPIAGTLSDRWDRKKIIIISDFACSIWLLFIFIIFTSFYQQIWLLFLATFILSSLNTFYSTAVTSAIPNMVGLEYIQKAMSLNQAAVSISTILGPVLGGVLFGFTSISTFMVLNIIAFTISGIASIFINYQLFAKEKEETKQKNFIAEFKIGFAYVKQEAFIKNLIFLAVFLNFWFAIFPVALPYLVLTIRGMESYQLGIIEGAFSIGMLVMSVILAQIREIKNKKRSVFGGLFGLSSMLILLGIPNLPGLSELSNTFYFPFLIILVILLSAFIMIINMPVMVLLQKNTPDNYRGRVMSLVETGATCMTPLGFIVFGFLLESLPVWLLLLICGGSIIIIALHSLKNKQFMHQLNRTINDDYIAAEG</sequence>
<dbReference type="GO" id="GO:0005886">
    <property type="term" value="C:plasma membrane"/>
    <property type="evidence" value="ECO:0007669"/>
    <property type="project" value="UniProtKB-SubCell"/>
</dbReference>
<dbReference type="SUPFAM" id="SSF103473">
    <property type="entry name" value="MFS general substrate transporter"/>
    <property type="match status" value="1"/>
</dbReference>
<dbReference type="PANTHER" id="PTHR43266">
    <property type="entry name" value="MACROLIDE-EFFLUX PROTEIN"/>
    <property type="match status" value="1"/>
</dbReference>
<feature type="domain" description="Major facilitator superfamily (MFS) profile" evidence="8">
    <location>
        <begin position="1"/>
        <end position="190"/>
    </location>
</feature>
<keyword evidence="6 7" id="KW-0472">Membrane</keyword>
<feature type="transmembrane region" description="Helical" evidence="7">
    <location>
        <begin position="316"/>
        <end position="343"/>
    </location>
</feature>
<keyword evidence="3" id="KW-1003">Cell membrane</keyword>
<feature type="transmembrane region" description="Helical" evidence="7">
    <location>
        <begin position="41"/>
        <end position="62"/>
    </location>
</feature>
<feature type="transmembrane region" description="Helical" evidence="7">
    <location>
        <begin position="254"/>
        <end position="275"/>
    </location>
</feature>
<organism evidence="9 10">
    <name type="scientific">Robertmurraya siralis</name>
    <dbReference type="NCBI Taxonomy" id="77777"/>
    <lineage>
        <taxon>Bacteria</taxon>
        <taxon>Bacillati</taxon>
        <taxon>Bacillota</taxon>
        <taxon>Bacilli</taxon>
        <taxon>Bacillales</taxon>
        <taxon>Bacillaceae</taxon>
        <taxon>Robertmurraya</taxon>
    </lineage>
</organism>
<gene>
    <name evidence="9" type="ORF">J27TS8_44100</name>
</gene>
<keyword evidence="10" id="KW-1185">Reference proteome</keyword>
<dbReference type="Pfam" id="PF07690">
    <property type="entry name" value="MFS_1"/>
    <property type="match status" value="1"/>
</dbReference>
<dbReference type="Proteomes" id="UP000682111">
    <property type="component" value="Unassembled WGS sequence"/>
</dbReference>
<comment type="caution">
    <text evidence="9">The sequence shown here is derived from an EMBL/GenBank/DDBJ whole genome shotgun (WGS) entry which is preliminary data.</text>
</comment>
<accession>A0A920BWG1</accession>
<feature type="transmembrane region" description="Helical" evidence="7">
    <location>
        <begin position="143"/>
        <end position="162"/>
    </location>
</feature>
<dbReference type="InterPro" id="IPR011701">
    <property type="entry name" value="MFS"/>
</dbReference>
<evidence type="ECO:0000256" key="3">
    <source>
        <dbReference type="ARBA" id="ARBA00022475"/>
    </source>
</evidence>
<dbReference type="InterPro" id="IPR036259">
    <property type="entry name" value="MFS_trans_sf"/>
</dbReference>
<dbReference type="GO" id="GO:0022857">
    <property type="term" value="F:transmembrane transporter activity"/>
    <property type="evidence" value="ECO:0007669"/>
    <property type="project" value="InterPro"/>
</dbReference>
<dbReference type="RefSeq" id="WP_095306115.1">
    <property type="nucleotide sequence ID" value="NZ_BORC01000014.1"/>
</dbReference>
<evidence type="ECO:0000256" key="7">
    <source>
        <dbReference type="SAM" id="Phobius"/>
    </source>
</evidence>
<feature type="transmembrane region" description="Helical" evidence="7">
    <location>
        <begin position="168"/>
        <end position="191"/>
    </location>
</feature>
<evidence type="ECO:0000313" key="10">
    <source>
        <dbReference type="Proteomes" id="UP000682111"/>
    </source>
</evidence>
<name>A0A920BWG1_9BACI</name>
<feature type="transmembrane region" description="Helical" evidence="7">
    <location>
        <begin position="12"/>
        <end position="35"/>
    </location>
</feature>
<dbReference type="PROSITE" id="PS50850">
    <property type="entry name" value="MFS"/>
    <property type="match status" value="1"/>
</dbReference>
<feature type="transmembrane region" description="Helical" evidence="7">
    <location>
        <begin position="100"/>
        <end position="122"/>
    </location>
</feature>
<feature type="transmembrane region" description="Helical" evidence="7">
    <location>
        <begin position="223"/>
        <end position="248"/>
    </location>
</feature>
<reference evidence="9" key="1">
    <citation type="submission" date="2021-03" db="EMBL/GenBank/DDBJ databases">
        <title>Antimicrobial resistance genes in bacteria isolated from Japanese honey, and their potential for conferring macrolide and lincosamide resistance in the American foulbrood pathogen Paenibacillus larvae.</title>
        <authorList>
            <person name="Okamoto M."/>
            <person name="Kumagai M."/>
            <person name="Kanamori H."/>
            <person name="Takamatsu D."/>
        </authorList>
    </citation>
    <scope>NUCLEOTIDE SEQUENCE</scope>
    <source>
        <strain evidence="9">J27TS8</strain>
    </source>
</reference>
<dbReference type="AlphaFoldDB" id="A0A920BWG1"/>
<keyword evidence="4 7" id="KW-0812">Transmembrane</keyword>
<evidence type="ECO:0000256" key="1">
    <source>
        <dbReference type="ARBA" id="ARBA00004651"/>
    </source>
</evidence>
<dbReference type="Gene3D" id="1.20.1250.20">
    <property type="entry name" value="MFS general substrate transporter like domains"/>
    <property type="match status" value="1"/>
</dbReference>
<evidence type="ECO:0000256" key="4">
    <source>
        <dbReference type="ARBA" id="ARBA00022692"/>
    </source>
</evidence>
<feature type="transmembrane region" description="Helical" evidence="7">
    <location>
        <begin position="355"/>
        <end position="377"/>
    </location>
</feature>